<dbReference type="Pfam" id="PF01547">
    <property type="entry name" value="SBP_bac_1"/>
    <property type="match status" value="1"/>
</dbReference>
<sequence length="441" mass="48435">MNVKFQVTALAALALSVGLLGGCASDQGAKESQPGKAAPPKEEGIQVDLQTPVKLLFYDESNMAPEVFEERFAQPVKKKFPNVTFEVIKPGKGTYVSELAASGIAPDMFMATSWSFPLEINTKLIANMDEWIAKDRLDLGTYQPTIIDTIKSFSPNGGLYALPYSNYASALYYNKDIFDKFALPYPKDGMSYEEAIELGKKLTRTDGGVQYSGFYPGNYSFTYALFNKGYVDAANGKMSFNNAEMKQTFELLKSGFASQGMEYIDYAAALNKFYKDKTLAMIPYHFDSGRLEAETKAGNVFNWELAQAPTYQGYNRSGVPNLLAIGSQSKNTALVYKIISYLSASVEYQTFLSEKGVLPVLKNDAVVKTFASSLGSLKGKHLEALTKAKPQSFSGPTQYDRVPDKYLTQALKDVISGSSDINSALSKAEEQANKDLQGQLK</sequence>
<gene>
    <name evidence="2" type="ORF">ACFFNY_14440</name>
</gene>
<protein>
    <submittedName>
        <fullName evidence="2">ABC transporter substrate-binding protein</fullName>
    </submittedName>
</protein>
<dbReference type="InterPro" id="IPR050490">
    <property type="entry name" value="Bact_solute-bd_prot1"/>
</dbReference>
<comment type="caution">
    <text evidence="2">The sequence shown here is derived from an EMBL/GenBank/DDBJ whole genome shotgun (WGS) entry which is preliminary data.</text>
</comment>
<dbReference type="PANTHER" id="PTHR43649:SF12">
    <property type="entry name" value="DIACETYLCHITOBIOSE BINDING PROTEIN DASA"/>
    <property type="match status" value="1"/>
</dbReference>
<organism evidence="2 3">
    <name type="scientific">Paenibacillus hodogayensis</name>
    <dbReference type="NCBI Taxonomy" id="279208"/>
    <lineage>
        <taxon>Bacteria</taxon>
        <taxon>Bacillati</taxon>
        <taxon>Bacillota</taxon>
        <taxon>Bacilli</taxon>
        <taxon>Bacillales</taxon>
        <taxon>Paenibacillaceae</taxon>
        <taxon>Paenibacillus</taxon>
    </lineage>
</organism>
<keyword evidence="1" id="KW-0732">Signal</keyword>
<dbReference type="RefSeq" id="WP_344903340.1">
    <property type="nucleotide sequence ID" value="NZ_BAAAYO010000001.1"/>
</dbReference>
<reference evidence="2 3" key="1">
    <citation type="submission" date="2024-09" db="EMBL/GenBank/DDBJ databases">
        <authorList>
            <person name="Sun Q."/>
            <person name="Mori K."/>
        </authorList>
    </citation>
    <scope>NUCLEOTIDE SEQUENCE [LARGE SCALE GENOMIC DNA]</scope>
    <source>
        <strain evidence="2 3">JCM 12520</strain>
    </source>
</reference>
<accession>A0ABV5VWS0</accession>
<dbReference type="EMBL" id="JBHMAG010000012">
    <property type="protein sequence ID" value="MFB9752761.1"/>
    <property type="molecule type" value="Genomic_DNA"/>
</dbReference>
<feature type="chain" id="PRO_5046279275" evidence="1">
    <location>
        <begin position="25"/>
        <end position="441"/>
    </location>
</feature>
<dbReference type="SUPFAM" id="SSF53850">
    <property type="entry name" value="Periplasmic binding protein-like II"/>
    <property type="match status" value="1"/>
</dbReference>
<dbReference type="PROSITE" id="PS51257">
    <property type="entry name" value="PROKAR_LIPOPROTEIN"/>
    <property type="match status" value="1"/>
</dbReference>
<evidence type="ECO:0000256" key="1">
    <source>
        <dbReference type="SAM" id="SignalP"/>
    </source>
</evidence>
<name>A0ABV5VWS0_9BACL</name>
<evidence type="ECO:0000313" key="2">
    <source>
        <dbReference type="EMBL" id="MFB9752761.1"/>
    </source>
</evidence>
<feature type="signal peptide" evidence="1">
    <location>
        <begin position="1"/>
        <end position="24"/>
    </location>
</feature>
<proteinExistence type="predicted"/>
<dbReference type="Proteomes" id="UP001589619">
    <property type="component" value="Unassembled WGS sequence"/>
</dbReference>
<dbReference type="InterPro" id="IPR006059">
    <property type="entry name" value="SBP"/>
</dbReference>
<evidence type="ECO:0000313" key="3">
    <source>
        <dbReference type="Proteomes" id="UP001589619"/>
    </source>
</evidence>
<dbReference type="PANTHER" id="PTHR43649">
    <property type="entry name" value="ARABINOSE-BINDING PROTEIN-RELATED"/>
    <property type="match status" value="1"/>
</dbReference>
<keyword evidence="3" id="KW-1185">Reference proteome</keyword>
<dbReference type="Gene3D" id="3.40.190.10">
    <property type="entry name" value="Periplasmic binding protein-like II"/>
    <property type="match status" value="1"/>
</dbReference>